<protein>
    <submittedName>
        <fullName evidence="3">Alpha/beta hydrolase</fullName>
    </submittedName>
</protein>
<evidence type="ECO:0000313" key="4">
    <source>
        <dbReference type="Proteomes" id="UP000528734"/>
    </source>
</evidence>
<dbReference type="InterPro" id="IPR000073">
    <property type="entry name" value="AB_hydrolase_1"/>
</dbReference>
<dbReference type="GO" id="GO:0016020">
    <property type="term" value="C:membrane"/>
    <property type="evidence" value="ECO:0007669"/>
    <property type="project" value="TreeGrafter"/>
</dbReference>
<feature type="chain" id="PRO_5031532896" evidence="1">
    <location>
        <begin position="21"/>
        <end position="347"/>
    </location>
</feature>
<organism evidence="3 4">
    <name type="scientific">Bradyrhizobium archetypum</name>
    <dbReference type="NCBI Taxonomy" id="2721160"/>
    <lineage>
        <taxon>Bacteria</taxon>
        <taxon>Pseudomonadati</taxon>
        <taxon>Pseudomonadota</taxon>
        <taxon>Alphaproteobacteria</taxon>
        <taxon>Hyphomicrobiales</taxon>
        <taxon>Nitrobacteraceae</taxon>
        <taxon>Bradyrhizobium</taxon>
    </lineage>
</organism>
<dbReference type="SUPFAM" id="SSF53474">
    <property type="entry name" value="alpha/beta-Hydrolases"/>
    <property type="match status" value="1"/>
</dbReference>
<proteinExistence type="predicted"/>
<dbReference type="InterPro" id="IPR050266">
    <property type="entry name" value="AB_hydrolase_sf"/>
</dbReference>
<dbReference type="Gene3D" id="3.40.50.1820">
    <property type="entry name" value="alpha/beta hydrolase"/>
    <property type="match status" value="1"/>
</dbReference>
<dbReference type="PANTHER" id="PTHR43798">
    <property type="entry name" value="MONOACYLGLYCEROL LIPASE"/>
    <property type="match status" value="1"/>
</dbReference>
<gene>
    <name evidence="3" type="ORF">HCN50_07010</name>
</gene>
<dbReference type="GO" id="GO:0016787">
    <property type="term" value="F:hydrolase activity"/>
    <property type="evidence" value="ECO:0007669"/>
    <property type="project" value="UniProtKB-KW"/>
</dbReference>
<evidence type="ECO:0000259" key="2">
    <source>
        <dbReference type="Pfam" id="PF00561"/>
    </source>
</evidence>
<dbReference type="Proteomes" id="UP000528734">
    <property type="component" value="Unassembled WGS sequence"/>
</dbReference>
<dbReference type="EMBL" id="JAAVLW010000002">
    <property type="protein sequence ID" value="NOJ46003.1"/>
    <property type="molecule type" value="Genomic_DNA"/>
</dbReference>
<dbReference type="Pfam" id="PF00561">
    <property type="entry name" value="Abhydrolase_1"/>
    <property type="match status" value="1"/>
</dbReference>
<name>A0A7Y4M0U0_9BRAD</name>
<evidence type="ECO:0000256" key="1">
    <source>
        <dbReference type="SAM" id="SignalP"/>
    </source>
</evidence>
<evidence type="ECO:0000313" key="3">
    <source>
        <dbReference type="EMBL" id="NOJ46003.1"/>
    </source>
</evidence>
<reference evidence="3 4" key="1">
    <citation type="submission" date="2020-03" db="EMBL/GenBank/DDBJ databases">
        <title>Bradyrhizobium diversity isolated from nodules of Muelleranthus trifoliolatus.</title>
        <authorList>
            <person name="Klepa M."/>
            <person name="Helene L."/>
            <person name="Hungria M."/>
        </authorList>
    </citation>
    <scope>NUCLEOTIDE SEQUENCE [LARGE SCALE GENOMIC DNA]</scope>
    <source>
        <strain evidence="3 4">WSM 1744</strain>
    </source>
</reference>
<keyword evidence="1" id="KW-0732">Signal</keyword>
<accession>A0A7Y4M0U0</accession>
<feature type="domain" description="AB hydrolase-1" evidence="2">
    <location>
        <begin position="68"/>
        <end position="327"/>
    </location>
</feature>
<keyword evidence="4" id="KW-1185">Reference proteome</keyword>
<keyword evidence="3" id="KW-0378">Hydrolase</keyword>
<dbReference type="PANTHER" id="PTHR43798:SF33">
    <property type="entry name" value="HYDROLASE, PUTATIVE (AFU_ORTHOLOGUE AFUA_2G14860)-RELATED"/>
    <property type="match status" value="1"/>
</dbReference>
<dbReference type="AlphaFoldDB" id="A0A7Y4M0U0"/>
<sequence length="347" mass="38204">MSYRAQIVTLLTAAALATFAALSSGRAADQTPKLLTEHLMIDAVDPGIKLYVRNKRPEGMTQFTAQKTLLFVHGATSPSEAIFDYPLEGLSWMDFIAQRGWDVYLVDVRGYGRSTRPPEMDQPAASNSPIVTTDVAIRDVQSAIDFILQRRGVSKLSLLGWSWGTVIISAYTGDHNDKVDNLVLFAPVWLQPPPQTAAPPLGAYIAAPPLRARLQAGAPDDRKNDLMPQFETWAAAAIATDPVGSKQAPPVLRSPSGVFQDTRNYWQAGKPYYDPANIKVPTLVIVAEWDALAPPDCAQAVFRKLPSGPDKRFVMLGEGTHIVMLEKNRIQLFHEVQLFLDRARLTN</sequence>
<dbReference type="InterPro" id="IPR029058">
    <property type="entry name" value="AB_hydrolase_fold"/>
</dbReference>
<feature type="signal peptide" evidence="1">
    <location>
        <begin position="1"/>
        <end position="20"/>
    </location>
</feature>
<comment type="caution">
    <text evidence="3">The sequence shown here is derived from an EMBL/GenBank/DDBJ whole genome shotgun (WGS) entry which is preliminary data.</text>
</comment>